<proteinExistence type="inferred from homology"/>
<organism evidence="2 3">
    <name type="scientific">Nesidiocoris tenuis</name>
    <dbReference type="NCBI Taxonomy" id="355587"/>
    <lineage>
        <taxon>Eukaryota</taxon>
        <taxon>Metazoa</taxon>
        <taxon>Ecdysozoa</taxon>
        <taxon>Arthropoda</taxon>
        <taxon>Hexapoda</taxon>
        <taxon>Insecta</taxon>
        <taxon>Pterygota</taxon>
        <taxon>Neoptera</taxon>
        <taxon>Paraneoptera</taxon>
        <taxon>Hemiptera</taxon>
        <taxon>Heteroptera</taxon>
        <taxon>Panheteroptera</taxon>
        <taxon>Cimicomorpha</taxon>
        <taxon>Miridae</taxon>
        <taxon>Dicyphina</taxon>
        <taxon>Nesidiocoris</taxon>
    </lineage>
</organism>
<dbReference type="InterPro" id="IPR036188">
    <property type="entry name" value="FAD/NAD-bd_sf"/>
</dbReference>
<evidence type="ECO:0000313" key="2">
    <source>
        <dbReference type="EMBL" id="BES89753.1"/>
    </source>
</evidence>
<dbReference type="EMBL" id="AP028910">
    <property type="protein sequence ID" value="BES89753.1"/>
    <property type="molecule type" value="Genomic_DNA"/>
</dbReference>
<gene>
    <name evidence="2" type="ORF">NTJ_02560</name>
</gene>
<name>A0ABN7ACM0_9HEMI</name>
<reference evidence="2 3" key="1">
    <citation type="submission" date="2023-09" db="EMBL/GenBank/DDBJ databases">
        <title>Nesidiocoris tenuis whole genome shotgun sequence.</title>
        <authorList>
            <person name="Shibata T."/>
            <person name="Shimoda M."/>
            <person name="Kobayashi T."/>
            <person name="Uehara T."/>
        </authorList>
    </citation>
    <scope>NUCLEOTIDE SEQUENCE [LARGE SCALE GENOMIC DNA]</scope>
    <source>
        <strain evidence="2 3">Japan</strain>
    </source>
</reference>
<evidence type="ECO:0000256" key="1">
    <source>
        <dbReference type="ARBA" id="ARBA00010790"/>
    </source>
</evidence>
<sequence>MAPRILRVLSNTRIALSYGPSFAFVLLLRTLVLVSRPDIEDANGRVRDVTPVQLRSHYDFIIVGAGSAGAVLANRLTEASDISVLLIEAGGEEPVLSDLPMLYSALQLTTIDWQYKTEPSHSSNLAMQVSSRNLNIDYEISKDRKGTRPI</sequence>
<dbReference type="SUPFAM" id="SSF51905">
    <property type="entry name" value="FAD/NAD(P)-binding domain"/>
    <property type="match status" value="1"/>
</dbReference>
<dbReference type="PANTHER" id="PTHR11552:SF227">
    <property type="entry name" value="GLUCOSE DEHYDROGENASE [FAD, QUINONE]-LIKE PROTEIN"/>
    <property type="match status" value="1"/>
</dbReference>
<dbReference type="PANTHER" id="PTHR11552">
    <property type="entry name" value="GLUCOSE-METHANOL-CHOLINE GMC OXIDOREDUCTASE"/>
    <property type="match status" value="1"/>
</dbReference>
<dbReference type="InterPro" id="IPR012132">
    <property type="entry name" value="GMC_OxRdtase"/>
</dbReference>
<comment type="similarity">
    <text evidence="1">Belongs to the GMC oxidoreductase family.</text>
</comment>
<dbReference type="Proteomes" id="UP001307889">
    <property type="component" value="Chromosome 2"/>
</dbReference>
<protein>
    <submittedName>
        <fullName evidence="2">GMC oxidoreductase</fullName>
    </submittedName>
</protein>
<evidence type="ECO:0000313" key="3">
    <source>
        <dbReference type="Proteomes" id="UP001307889"/>
    </source>
</evidence>
<keyword evidence="3" id="KW-1185">Reference proteome</keyword>
<accession>A0ABN7ACM0</accession>
<dbReference type="Gene3D" id="3.50.50.60">
    <property type="entry name" value="FAD/NAD(P)-binding domain"/>
    <property type="match status" value="1"/>
</dbReference>